<accession>A0A8J8YPQ2</accession>
<dbReference type="Proteomes" id="UP000007752">
    <property type="component" value="Chromosome 10"/>
</dbReference>
<feature type="region of interest" description="Disordered" evidence="1">
    <location>
        <begin position="71"/>
        <end position="99"/>
    </location>
</feature>
<proteinExistence type="predicted"/>
<organism evidence="2">
    <name type="scientific">Oryza sativa subsp. japonica</name>
    <name type="common">Rice</name>
    <dbReference type="NCBI Taxonomy" id="39947"/>
    <lineage>
        <taxon>Eukaryota</taxon>
        <taxon>Viridiplantae</taxon>
        <taxon>Streptophyta</taxon>
        <taxon>Embryophyta</taxon>
        <taxon>Tracheophyta</taxon>
        <taxon>Spermatophyta</taxon>
        <taxon>Magnoliopsida</taxon>
        <taxon>Liliopsida</taxon>
        <taxon>Poales</taxon>
        <taxon>Poaceae</taxon>
        <taxon>BOP clade</taxon>
        <taxon>Oryzoideae</taxon>
        <taxon>Oryzeae</taxon>
        <taxon>Oryzinae</taxon>
        <taxon>Oryza</taxon>
        <taxon>Oryza sativa</taxon>
    </lineage>
</organism>
<protein>
    <submittedName>
        <fullName evidence="2">Uncharacterized protein</fullName>
    </submittedName>
</protein>
<name>A0A8J8YPQ2_ORYSJ</name>
<feature type="region of interest" description="Disordered" evidence="1">
    <location>
        <begin position="1"/>
        <end position="50"/>
    </location>
</feature>
<evidence type="ECO:0000313" key="2">
    <source>
        <dbReference type="EMBL" id="EEE50484.1"/>
    </source>
</evidence>
<feature type="compositionally biased region" description="Basic and acidic residues" evidence="1">
    <location>
        <begin position="21"/>
        <end position="50"/>
    </location>
</feature>
<reference evidence="2" key="2">
    <citation type="submission" date="2008-12" db="EMBL/GenBank/DDBJ databases">
        <title>Improved gene annotation of the rice (Oryza sativa) genomes.</title>
        <authorList>
            <person name="Wang J."/>
            <person name="Li R."/>
            <person name="Fan W."/>
            <person name="Huang Q."/>
            <person name="Zhang J."/>
            <person name="Zhou Y."/>
            <person name="Hu Y."/>
            <person name="Zi S."/>
            <person name="Li J."/>
            <person name="Ni P."/>
            <person name="Zheng H."/>
            <person name="Zhang Y."/>
            <person name="Zhao M."/>
            <person name="Hao Q."/>
            <person name="McDermott J."/>
            <person name="Samudrala R."/>
            <person name="Kristiansen K."/>
            <person name="Wong G.K.-S."/>
        </authorList>
    </citation>
    <scope>NUCLEOTIDE SEQUENCE</scope>
</reference>
<feature type="compositionally biased region" description="Polar residues" evidence="1">
    <location>
        <begin position="1"/>
        <end position="12"/>
    </location>
</feature>
<sequence length="99" mass="10834">MKTNKGNESPPTSVGAIEVATTRRKEEPRKEEGKRQRESKKIGPNEAKPGDAIRKLLNAAASLLIVSRRPPLASFSPQGRPHASPRSLSHWVEMGKEGI</sequence>
<evidence type="ECO:0000256" key="1">
    <source>
        <dbReference type="SAM" id="MobiDB-lite"/>
    </source>
</evidence>
<gene>
    <name evidence="2" type="ORF">OsJ_30550</name>
</gene>
<dbReference type="AlphaFoldDB" id="A0A8J8YPQ2"/>
<dbReference type="EMBL" id="CM000147">
    <property type="protein sequence ID" value="EEE50484.1"/>
    <property type="molecule type" value="Genomic_DNA"/>
</dbReference>
<reference evidence="2" key="1">
    <citation type="journal article" date="2005" name="PLoS Biol.">
        <title>The genomes of Oryza sativa: a history of duplications.</title>
        <authorList>
            <person name="Yu J."/>
            <person name="Wang J."/>
            <person name="Lin W."/>
            <person name="Li S."/>
            <person name="Li H."/>
            <person name="Zhou J."/>
            <person name="Ni P."/>
            <person name="Dong W."/>
            <person name="Hu S."/>
            <person name="Zeng C."/>
            <person name="Zhang J."/>
            <person name="Zhang Y."/>
            <person name="Li R."/>
            <person name="Xu Z."/>
            <person name="Li S."/>
            <person name="Li X."/>
            <person name="Zheng H."/>
            <person name="Cong L."/>
            <person name="Lin L."/>
            <person name="Yin J."/>
            <person name="Geng J."/>
            <person name="Li G."/>
            <person name="Shi J."/>
            <person name="Liu J."/>
            <person name="Lv H."/>
            <person name="Li J."/>
            <person name="Wang J."/>
            <person name="Deng Y."/>
            <person name="Ran L."/>
            <person name="Shi X."/>
            <person name="Wang X."/>
            <person name="Wu Q."/>
            <person name="Li C."/>
            <person name="Ren X."/>
            <person name="Wang J."/>
            <person name="Wang X."/>
            <person name="Li D."/>
            <person name="Liu D."/>
            <person name="Zhang X."/>
            <person name="Ji Z."/>
            <person name="Zhao W."/>
            <person name="Sun Y."/>
            <person name="Zhang Z."/>
            <person name="Bao J."/>
            <person name="Han Y."/>
            <person name="Dong L."/>
            <person name="Ji J."/>
            <person name="Chen P."/>
            <person name="Wu S."/>
            <person name="Liu J."/>
            <person name="Xiao Y."/>
            <person name="Bu D."/>
            <person name="Tan J."/>
            <person name="Yang L."/>
            <person name="Ye C."/>
            <person name="Zhang J."/>
            <person name="Xu J."/>
            <person name="Zhou Y."/>
            <person name="Yu Y."/>
            <person name="Zhang B."/>
            <person name="Zhuang S."/>
            <person name="Wei H."/>
            <person name="Liu B."/>
            <person name="Lei M."/>
            <person name="Yu H."/>
            <person name="Li Y."/>
            <person name="Xu H."/>
            <person name="Wei S."/>
            <person name="He X."/>
            <person name="Fang L."/>
            <person name="Zhang Z."/>
            <person name="Zhang Y."/>
            <person name="Huang X."/>
            <person name="Su Z."/>
            <person name="Tong W."/>
            <person name="Li J."/>
            <person name="Tong Z."/>
            <person name="Li S."/>
            <person name="Ye J."/>
            <person name="Wang L."/>
            <person name="Fang L."/>
            <person name="Lei T."/>
            <person name="Chen C."/>
            <person name="Chen H."/>
            <person name="Xu Z."/>
            <person name="Li H."/>
            <person name="Huang H."/>
            <person name="Zhang F."/>
            <person name="Xu H."/>
            <person name="Li N."/>
            <person name="Zhao C."/>
            <person name="Li S."/>
            <person name="Dong L."/>
            <person name="Huang Y."/>
            <person name="Li L."/>
            <person name="Xi Y."/>
            <person name="Qi Q."/>
            <person name="Li W."/>
            <person name="Zhang B."/>
            <person name="Hu W."/>
            <person name="Zhang Y."/>
            <person name="Tian X."/>
            <person name="Jiao Y."/>
            <person name="Liang X."/>
            <person name="Jin J."/>
            <person name="Gao L."/>
            <person name="Zheng W."/>
            <person name="Hao B."/>
            <person name="Liu S."/>
            <person name="Wang W."/>
            <person name="Yuan L."/>
            <person name="Cao M."/>
            <person name="McDermott J."/>
            <person name="Samudrala R."/>
            <person name="Wang J."/>
            <person name="Wong G.K."/>
            <person name="Yang H."/>
        </authorList>
    </citation>
    <scope>NUCLEOTIDE SEQUENCE [LARGE SCALE GENOMIC DNA]</scope>
</reference>